<dbReference type="Proteomes" id="UP000478052">
    <property type="component" value="Unassembled WGS sequence"/>
</dbReference>
<evidence type="ECO:0000313" key="1">
    <source>
        <dbReference type="EMBL" id="KAF0765598.1"/>
    </source>
</evidence>
<dbReference type="AlphaFoldDB" id="A0A6G0Z4G2"/>
<name>A0A6G0Z4G2_APHCR</name>
<gene>
    <name evidence="1" type="ORF">FWK35_00011349</name>
</gene>
<keyword evidence="2" id="KW-1185">Reference proteome</keyword>
<accession>A0A6G0Z4G2</accession>
<sequence>MKLPRSYVRLCDDIFKVEKFWAFKVYSSKIWVVTNTKNDLIKYPVDESDCFTIHDKTVTPPNVSRNNGHPLSCLLFLVEINPKTKKKKTMGDPPQCRNCQYYGHTATIVTIHHVVVGITPQTIHILSFQNSLSRSKAYYASIADSNDIRLPNSHTNNKPFTKFTSELSAIINPLIMLFTTVLNKQQIP</sequence>
<evidence type="ECO:0000313" key="2">
    <source>
        <dbReference type="Proteomes" id="UP000478052"/>
    </source>
</evidence>
<proteinExistence type="predicted"/>
<dbReference type="EMBL" id="VUJU01001365">
    <property type="protein sequence ID" value="KAF0765598.1"/>
    <property type="molecule type" value="Genomic_DNA"/>
</dbReference>
<protein>
    <submittedName>
        <fullName evidence="1">Uncharacterized protein</fullName>
    </submittedName>
</protein>
<comment type="caution">
    <text evidence="1">The sequence shown here is derived from an EMBL/GenBank/DDBJ whole genome shotgun (WGS) entry which is preliminary data.</text>
</comment>
<reference evidence="1 2" key="1">
    <citation type="submission" date="2019-08" db="EMBL/GenBank/DDBJ databases">
        <title>Whole genome of Aphis craccivora.</title>
        <authorList>
            <person name="Voronova N.V."/>
            <person name="Shulinski R.S."/>
            <person name="Bandarenka Y.V."/>
            <person name="Zhorov D.G."/>
            <person name="Warner D."/>
        </authorList>
    </citation>
    <scope>NUCLEOTIDE SEQUENCE [LARGE SCALE GENOMIC DNA]</scope>
    <source>
        <strain evidence="1">180601</strain>
        <tissue evidence="1">Whole Body</tissue>
    </source>
</reference>
<organism evidence="1 2">
    <name type="scientific">Aphis craccivora</name>
    <name type="common">Cowpea aphid</name>
    <dbReference type="NCBI Taxonomy" id="307492"/>
    <lineage>
        <taxon>Eukaryota</taxon>
        <taxon>Metazoa</taxon>
        <taxon>Ecdysozoa</taxon>
        <taxon>Arthropoda</taxon>
        <taxon>Hexapoda</taxon>
        <taxon>Insecta</taxon>
        <taxon>Pterygota</taxon>
        <taxon>Neoptera</taxon>
        <taxon>Paraneoptera</taxon>
        <taxon>Hemiptera</taxon>
        <taxon>Sternorrhyncha</taxon>
        <taxon>Aphidomorpha</taxon>
        <taxon>Aphidoidea</taxon>
        <taxon>Aphididae</taxon>
        <taxon>Aphidini</taxon>
        <taxon>Aphis</taxon>
        <taxon>Aphis</taxon>
    </lineage>
</organism>